<organism evidence="3 4">
    <name type="scientific">Litoribacter ruber</name>
    <dbReference type="NCBI Taxonomy" id="702568"/>
    <lineage>
        <taxon>Bacteria</taxon>
        <taxon>Pseudomonadati</taxon>
        <taxon>Bacteroidota</taxon>
        <taxon>Cytophagia</taxon>
        <taxon>Cytophagales</taxon>
        <taxon>Cyclobacteriaceae</taxon>
        <taxon>Litoribacter</taxon>
    </lineage>
</organism>
<feature type="domain" description="Peptidase M16 N-terminal" evidence="1">
    <location>
        <begin position="60"/>
        <end position="171"/>
    </location>
</feature>
<dbReference type="PANTHER" id="PTHR11851:SF224">
    <property type="entry name" value="PROCESSING PROTEASE"/>
    <property type="match status" value="1"/>
</dbReference>
<dbReference type="SUPFAM" id="SSF63411">
    <property type="entry name" value="LuxS/MPP-like metallohydrolase"/>
    <property type="match status" value="2"/>
</dbReference>
<comment type="caution">
    <text evidence="3">The sequence shown here is derived from an EMBL/GenBank/DDBJ whole genome shotgun (WGS) entry which is preliminary data.</text>
</comment>
<dbReference type="Pfam" id="PF00675">
    <property type="entry name" value="Peptidase_M16"/>
    <property type="match status" value="1"/>
</dbReference>
<dbReference type="PANTHER" id="PTHR11851">
    <property type="entry name" value="METALLOPROTEASE"/>
    <property type="match status" value="1"/>
</dbReference>
<reference evidence="3 4" key="1">
    <citation type="submission" date="2021-05" db="EMBL/GenBank/DDBJ databases">
        <authorList>
            <person name="Zhang Z.D."/>
            <person name="Osman G."/>
        </authorList>
    </citation>
    <scope>NUCLEOTIDE SEQUENCE [LARGE SCALE GENOMIC DNA]</scope>
    <source>
        <strain evidence="3 4">KCTC 32217</strain>
    </source>
</reference>
<evidence type="ECO:0000259" key="1">
    <source>
        <dbReference type="Pfam" id="PF00675"/>
    </source>
</evidence>
<dbReference type="Proteomes" id="UP001319104">
    <property type="component" value="Unassembled WGS sequence"/>
</dbReference>
<dbReference type="AlphaFoldDB" id="A0AAP2G193"/>
<sequence>MKRTYIFLILTLLVIQSGFAQVDRSKFPEPGPAPEIQIGDAETFTLDNGLKVFVVENRKLPRVAFSLVLDRDPIQEGDKAGLSGFVGEMMTAGTESRPKDDLDEEVDFIGASLRAGSTSLFASSLKKHQDKILELMTDVLYNPTFPESELEKLKKQAITGLATSKDNPDAISGRVVAAVNYGKEHPYGETQTEATINNITVEDIRNYFETYFRPNIGYLAIVGDINKDEAEELVNKYFSDWEKAEVPTKNYDKPSRPEQNKVALVDRSASVQSVINITHPVEMHITNDDYLNTRVLNYILGGGSSSRLFMNLREDKGYTYGAYSTIGSDKLITNFSANASVRTEVTDSAVYEMMNEIRMIVEEGVTEEELESAKANLSGSFGRSLESPSTIANFAINTERYGLPADFYATYLQRLNDITVEDVNQAAKKYLNPEGLYITVVGNGSGIKDGLSQFGEIKMYNNMGDPAREVEMANEDITVEEIFEKYIEAIGGRENVEKVETAKITSSAEVQGMKLNLTSIHDEPNRQFAQSVEMMGNVASRTVIKDGKAKVTAMGQSQELNDEQFEAVKMSMFIFPELHYEEMGYTMEVDGVADVEGKDAYKVIIRNPTGSEIVNYYSVEDGLKLRNENPMAGDTTYEEYEEYEGVFFPTVSTMKSPQIPVPLKTVVESLEINTEISEADFN</sequence>
<dbReference type="InterPro" id="IPR050361">
    <property type="entry name" value="MPP/UQCRC_Complex"/>
</dbReference>
<dbReference type="GO" id="GO:0046872">
    <property type="term" value="F:metal ion binding"/>
    <property type="evidence" value="ECO:0007669"/>
    <property type="project" value="InterPro"/>
</dbReference>
<dbReference type="InterPro" id="IPR011249">
    <property type="entry name" value="Metalloenz_LuxS/M16"/>
</dbReference>
<accession>A0AAP2G193</accession>
<dbReference type="InterPro" id="IPR011765">
    <property type="entry name" value="Pept_M16_N"/>
</dbReference>
<dbReference type="InterPro" id="IPR007863">
    <property type="entry name" value="Peptidase_M16_C"/>
</dbReference>
<evidence type="ECO:0000259" key="2">
    <source>
        <dbReference type="Pfam" id="PF05193"/>
    </source>
</evidence>
<dbReference type="RefSeq" id="WP_213944637.1">
    <property type="nucleotide sequence ID" value="NZ_JAHCMY010000002.1"/>
</dbReference>
<evidence type="ECO:0000313" key="3">
    <source>
        <dbReference type="EMBL" id="MBS9523762.1"/>
    </source>
</evidence>
<name>A0AAP2G193_9BACT</name>
<dbReference type="Gene3D" id="3.30.830.10">
    <property type="entry name" value="Metalloenzyme, LuxS/M16 peptidase-like"/>
    <property type="match status" value="2"/>
</dbReference>
<keyword evidence="4" id="KW-1185">Reference proteome</keyword>
<feature type="domain" description="Peptidase M16 C-terminal" evidence="2">
    <location>
        <begin position="198"/>
        <end position="377"/>
    </location>
</feature>
<dbReference type="Pfam" id="PF05193">
    <property type="entry name" value="Peptidase_M16_C"/>
    <property type="match status" value="1"/>
</dbReference>
<proteinExistence type="predicted"/>
<protein>
    <submittedName>
        <fullName evidence="3">Insulinase family protein</fullName>
    </submittedName>
</protein>
<gene>
    <name evidence="3" type="ORF">KI659_06985</name>
</gene>
<dbReference type="EMBL" id="JAHCMY010000002">
    <property type="protein sequence ID" value="MBS9523762.1"/>
    <property type="molecule type" value="Genomic_DNA"/>
</dbReference>
<evidence type="ECO:0000313" key="4">
    <source>
        <dbReference type="Proteomes" id="UP001319104"/>
    </source>
</evidence>